<proteinExistence type="predicted"/>
<evidence type="ECO:0000313" key="1">
    <source>
        <dbReference type="Ensembl" id="ENSBOBP00000010811.1"/>
    </source>
</evidence>
<protein>
    <submittedName>
        <fullName evidence="1">Uncharacterized protein</fullName>
    </submittedName>
</protein>
<reference evidence="1" key="1">
    <citation type="submission" date="2025-08" db="UniProtKB">
        <authorList>
            <consortium name="Ensembl"/>
        </authorList>
    </citation>
    <scope>IDENTIFICATION</scope>
</reference>
<accession>A0A8C0F4T7</accession>
<reference evidence="1" key="2">
    <citation type="submission" date="2025-09" db="UniProtKB">
        <authorList>
            <consortium name="Ensembl"/>
        </authorList>
    </citation>
    <scope>IDENTIFICATION</scope>
</reference>
<sequence>MWYESNKLSPSKTQVYQPLQEIQLYPTAFSMNLWLQLLHFVDAAAFYDAALAEVFGYKAYNDTEGLTGYLAGVILPNACHAILQHQKKASERYIALIQGYDCSFAGYHMALVYNVDSEQLITMMYSPLQRTAWPLTTPAEKLCWKY</sequence>
<keyword evidence="2" id="KW-1185">Reference proteome</keyword>
<dbReference type="Proteomes" id="UP000694567">
    <property type="component" value="Unplaced"/>
</dbReference>
<evidence type="ECO:0000313" key="2">
    <source>
        <dbReference type="Proteomes" id="UP000694567"/>
    </source>
</evidence>
<dbReference type="Ensembl" id="ENSBOBT00000011078.1">
    <property type="protein sequence ID" value="ENSBOBP00000010811.1"/>
    <property type="gene ID" value="ENSBOBG00000006918.1"/>
</dbReference>
<dbReference type="AlphaFoldDB" id="A0A8C0F4T7"/>
<name>A0A8C0F4T7_BUBBB</name>
<organism evidence="1 2">
    <name type="scientific">Bubo bubo</name>
    <name type="common">Eurasian eagle-owl</name>
    <name type="synonym">Strix bubo</name>
    <dbReference type="NCBI Taxonomy" id="30461"/>
    <lineage>
        <taxon>Eukaryota</taxon>
        <taxon>Metazoa</taxon>
        <taxon>Chordata</taxon>
        <taxon>Craniata</taxon>
        <taxon>Vertebrata</taxon>
        <taxon>Euteleostomi</taxon>
        <taxon>Archelosauria</taxon>
        <taxon>Archosauria</taxon>
        <taxon>Dinosauria</taxon>
        <taxon>Saurischia</taxon>
        <taxon>Theropoda</taxon>
        <taxon>Coelurosauria</taxon>
        <taxon>Aves</taxon>
        <taxon>Neognathae</taxon>
        <taxon>Neoaves</taxon>
        <taxon>Telluraves</taxon>
        <taxon>Strigiformes</taxon>
        <taxon>Strigidae</taxon>
        <taxon>Bubo</taxon>
    </lineage>
</organism>